<dbReference type="Proteomes" id="UP000474567">
    <property type="component" value="Unassembled WGS sequence"/>
</dbReference>
<evidence type="ECO:0000259" key="1">
    <source>
        <dbReference type="Pfam" id="PF09346"/>
    </source>
</evidence>
<reference evidence="4 5" key="1">
    <citation type="submission" date="2020-02" db="EMBL/GenBank/DDBJ databases">
        <authorList>
            <person name="Criscuolo A."/>
        </authorList>
    </citation>
    <scope>NUCLEOTIDE SEQUENCE [LARGE SCALE GENOMIC DNA]</scope>
    <source>
        <strain evidence="4">CECT7796</strain>
    </source>
</reference>
<comment type="caution">
    <text evidence="4">The sequence shown here is derived from an EMBL/GenBank/DDBJ whole genome shotgun (WGS) entry which is preliminary data.</text>
</comment>
<evidence type="ECO:0000313" key="4">
    <source>
        <dbReference type="EMBL" id="CAA9198634.1"/>
    </source>
</evidence>
<gene>
    <name evidence="4" type="ORF">FLACOL7796_02246</name>
</gene>
<evidence type="ECO:0000313" key="5">
    <source>
        <dbReference type="Proteomes" id="UP000474567"/>
    </source>
</evidence>
<dbReference type="RefSeq" id="WP_173966218.1">
    <property type="nucleotide sequence ID" value="NZ_CADCST010000083.1"/>
</dbReference>
<evidence type="ECO:0000259" key="2">
    <source>
        <dbReference type="Pfam" id="PF21831"/>
    </source>
</evidence>
<evidence type="ECO:0000259" key="3">
    <source>
        <dbReference type="Pfam" id="PF21832"/>
    </source>
</evidence>
<sequence>MKSIKLLKLEQYNDSSKYKLVEDGIYIDLNDSDETKYRIAISYELEEDEDNQYPLEDLLDKFSLYVSKDFPDSKNYGKHIIKVELGGRLEEVQKIKNILGKRAYNYKFIIEGDIVYNNLVIEEEIKNEDEQYIFELISQNIKRGFLSKEELKEIIDDLVLEEELEEQISSDWIYSVIESEFEKLIYESKFWSHPTANEKLERVFDKLRTDYKFIALHDAGYTVEEGEEAVLEEEINLIKNKGYCSEGYCFYQEQDSQRAIESGILPIAFQKLNNEDEEITLQIGCLVYAKLKEEGFKVNWNGNALSRIEIINFNWQKVYEKPRAIEEKPRIIVVPEYKKFKEIKYLLPASSSALGYKGDGGIDDMICLYISGDWEIENLDLDDINDEFGNRVYLILIIGNLTVKNIYCKNSDMGTFLTVLNSLVADNMVVSGQEIYIGGRLTVKDLFWGYYPGNIVVNLFLTANVFIVSNYTYIFLDKDESGQQLSVVNYLFSDQDEEYEFQRSKVSAFFREDCIMGSPNIVDDLNGWNDWLNADQMIENLKKGKPILRENFQLQEPPVVEIPFVFESKAFNNANLLRLRESPLFLDNYTPHATERFQIIEYWKDDDFKRVLVNKEEMFSEIVYFQQDDRALMMQYVKVKQNILEKLRGNTSQYQISISCRTIKDGTDDNWEVYNSLLEQHKKYLSLTQDFWEDLLTEWSEMEYYYLQFQKTVTVEKIEYILSLPVVKAKFSDYYNVRNESIWFKFNWKFRQIDTEQGQCQRITIIRDFSTLYGDKYEFYHFDLKKLENGNVVPVLYTQDENGDEFDNYEVTVSDSGKFKNAAKYFKTLENRMEDINREYLKGLQRRQEYIDQIPKTTPFKTINYNGFDFKLISLHEAHELLKDLKDLEGKEYLYDVFDFYSFPVDVTKGGYFLLAEEDVVLSKLELEGEVFELQETTSEIHDLYILGIIFLKNVMVESHIYTPWDDFSPALIVMGDLKCRNIHLSGNTNYIEGSLYCEFLFAENPGNLYVKDKFKGDCIVADAMQCYFGEIVTIAIVSMYCIYSYNKIMDSEGNIQKQMNFYPDTHFLEDVLKAEIIYNDGTGSRWMINSKVLDDWITKGKSPIDRNKDFQYQILTDTSISPRFNAIFNQELLLSENYRITDDETNHTYAFTSFEWNGKPYREISCSEEDVFGYRARILHSIEENVYTAHLDYLDIVTKEPKLRFSSTLDDTFTSTKAAKHGFCLAEMALKSEIKIAEINSNTEKIADCNKEQDFLMETLILKTLPIEYKNFIDEDDLSDFAPFKFETQDGKIESLVMKFFTLQGDDDVLLLNKIKEFTTSQVLPESLIPIAVDPIKNLILIAVTGNNIGKVYYWAMDEEDHEETFTPKHLHLISETFGDFIGLRKTFEKLDPVQDLNKYSFKPVEGEKIEFTDFNFKLAIIQELMYEKELIFPKFDLCEFVDRYRGREIDLEEEGYDFIPEVTSYFEKLEIDKKFAAEIVEIYQDGSNGVYMNMLWFWDGEDDEFNIKSFKDVEQFPNLRKMTLFYDTPFKERQYLKSRGIEIEDV</sequence>
<proteinExistence type="predicted"/>
<dbReference type="InterPro" id="IPR054187">
    <property type="entry name" value="DUF6892"/>
</dbReference>
<feature type="domain" description="DUF6892" evidence="3">
    <location>
        <begin position="1411"/>
        <end position="1545"/>
    </location>
</feature>
<evidence type="ECO:0008006" key="6">
    <source>
        <dbReference type="Google" id="ProtNLM"/>
    </source>
</evidence>
<feature type="domain" description="Knr4/Smi1-like" evidence="1">
    <location>
        <begin position="1265"/>
        <end position="1383"/>
    </location>
</feature>
<dbReference type="InterPro" id="IPR018958">
    <property type="entry name" value="Knr4/Smi1-like_dom"/>
</dbReference>
<organism evidence="4 5">
    <name type="scientific">Flavobacterium collinsii</name>
    <dbReference type="NCBI Taxonomy" id="1114861"/>
    <lineage>
        <taxon>Bacteria</taxon>
        <taxon>Pseudomonadati</taxon>
        <taxon>Bacteroidota</taxon>
        <taxon>Flavobacteriia</taxon>
        <taxon>Flavobacteriales</taxon>
        <taxon>Flavobacteriaceae</taxon>
        <taxon>Flavobacterium</taxon>
    </lineage>
</organism>
<feature type="domain" description="DUF6891" evidence="2">
    <location>
        <begin position="128"/>
        <end position="317"/>
    </location>
</feature>
<dbReference type="InterPro" id="IPR037883">
    <property type="entry name" value="Knr4/Smi1-like_sf"/>
</dbReference>
<protein>
    <recommendedName>
        <fullName evidence="6">Knr4/Smi1-like domain-containing protein</fullName>
    </recommendedName>
</protein>
<dbReference type="Pfam" id="PF09346">
    <property type="entry name" value="SMI1_KNR4"/>
    <property type="match status" value="1"/>
</dbReference>
<dbReference type="SUPFAM" id="SSF160631">
    <property type="entry name" value="SMI1/KNR4-like"/>
    <property type="match status" value="1"/>
</dbReference>
<dbReference type="Pfam" id="PF21831">
    <property type="entry name" value="DUF6891"/>
    <property type="match status" value="1"/>
</dbReference>
<keyword evidence="5" id="KW-1185">Reference proteome</keyword>
<dbReference type="InterPro" id="IPR054186">
    <property type="entry name" value="DUF6891"/>
</dbReference>
<dbReference type="EMBL" id="CADCST010000083">
    <property type="protein sequence ID" value="CAA9198634.1"/>
    <property type="molecule type" value="Genomic_DNA"/>
</dbReference>
<accession>A0ABN7EJB8</accession>
<dbReference type="Pfam" id="PF21832">
    <property type="entry name" value="DUF6892"/>
    <property type="match status" value="1"/>
</dbReference>
<name>A0ABN7EJB8_9FLAO</name>